<dbReference type="AlphaFoldDB" id="A0A4U0TWQ8"/>
<feature type="compositionally biased region" description="Basic and acidic residues" evidence="1">
    <location>
        <begin position="88"/>
        <end position="119"/>
    </location>
</feature>
<dbReference type="EMBL" id="NAJL01000026">
    <property type="protein sequence ID" value="TKA26850.1"/>
    <property type="molecule type" value="Genomic_DNA"/>
</dbReference>
<sequence>MSSSTFTSSSYSYTSSTSSNGQTTTGQRAAQQTYTDPSGATTIQQTAQNMGDPMIQETKRYDAAGNQLLEGAGAGRIAGAGAGMPQGRIEEVGDDERKARGREYEERMEEEYAKREGGA</sequence>
<dbReference type="Proteomes" id="UP000308549">
    <property type="component" value="Unassembled WGS sequence"/>
</dbReference>
<dbReference type="OrthoDB" id="4161095at2759"/>
<keyword evidence="3" id="KW-1185">Reference proteome</keyword>
<feature type="region of interest" description="Disordered" evidence="1">
    <location>
        <begin position="1"/>
        <end position="40"/>
    </location>
</feature>
<name>A0A4U0TWQ8_9PEZI</name>
<comment type="caution">
    <text evidence="2">The sequence shown here is derived from an EMBL/GenBank/DDBJ whole genome shotgun (WGS) entry which is preliminary data.</text>
</comment>
<feature type="compositionally biased region" description="Low complexity" evidence="1">
    <location>
        <begin position="1"/>
        <end position="33"/>
    </location>
</feature>
<reference evidence="2 3" key="1">
    <citation type="submission" date="2017-03" db="EMBL/GenBank/DDBJ databases">
        <title>Genomes of endolithic fungi from Antarctica.</title>
        <authorList>
            <person name="Coleine C."/>
            <person name="Masonjones S."/>
            <person name="Stajich J.E."/>
        </authorList>
    </citation>
    <scope>NUCLEOTIDE SEQUENCE [LARGE SCALE GENOMIC DNA]</scope>
    <source>
        <strain evidence="2 3">CCFEE 6315</strain>
    </source>
</reference>
<evidence type="ECO:0000313" key="3">
    <source>
        <dbReference type="Proteomes" id="UP000308549"/>
    </source>
</evidence>
<evidence type="ECO:0000256" key="1">
    <source>
        <dbReference type="SAM" id="MobiDB-lite"/>
    </source>
</evidence>
<gene>
    <name evidence="2" type="ORF">B0A50_04296</name>
</gene>
<proteinExistence type="predicted"/>
<accession>A0A4U0TWQ8</accession>
<protein>
    <submittedName>
        <fullName evidence="2">Uncharacterized protein</fullName>
    </submittedName>
</protein>
<evidence type="ECO:0000313" key="2">
    <source>
        <dbReference type="EMBL" id="TKA26850.1"/>
    </source>
</evidence>
<organism evidence="2 3">
    <name type="scientific">Salinomyces thailandicus</name>
    <dbReference type="NCBI Taxonomy" id="706561"/>
    <lineage>
        <taxon>Eukaryota</taxon>
        <taxon>Fungi</taxon>
        <taxon>Dikarya</taxon>
        <taxon>Ascomycota</taxon>
        <taxon>Pezizomycotina</taxon>
        <taxon>Dothideomycetes</taxon>
        <taxon>Dothideomycetidae</taxon>
        <taxon>Mycosphaerellales</taxon>
        <taxon>Teratosphaeriaceae</taxon>
        <taxon>Salinomyces</taxon>
    </lineage>
</organism>
<feature type="region of interest" description="Disordered" evidence="1">
    <location>
        <begin position="76"/>
        <end position="119"/>
    </location>
</feature>